<dbReference type="InterPro" id="IPR045851">
    <property type="entry name" value="AMP-bd_C_sf"/>
</dbReference>
<evidence type="ECO:0000256" key="1">
    <source>
        <dbReference type="ARBA" id="ARBA00004170"/>
    </source>
</evidence>
<dbReference type="CDD" id="cd04433">
    <property type="entry name" value="AFD_class_I"/>
    <property type="match status" value="1"/>
</dbReference>
<dbReference type="Gene3D" id="3.40.50.12780">
    <property type="entry name" value="N-terminal domain of ligase-like"/>
    <property type="match status" value="1"/>
</dbReference>
<dbReference type="InterPro" id="IPR020845">
    <property type="entry name" value="AMP-binding_CS"/>
</dbReference>
<dbReference type="InterPro" id="IPR025110">
    <property type="entry name" value="AMP-bd_C"/>
</dbReference>
<dbReference type="Proteomes" id="UP000295444">
    <property type="component" value="Unassembled WGS sequence"/>
</dbReference>
<dbReference type="PANTHER" id="PTHR43767">
    <property type="entry name" value="LONG-CHAIN-FATTY-ACID--COA LIGASE"/>
    <property type="match status" value="1"/>
</dbReference>
<evidence type="ECO:0000256" key="6">
    <source>
        <dbReference type="ARBA" id="ARBA00039545"/>
    </source>
</evidence>
<dbReference type="Pfam" id="PF00501">
    <property type="entry name" value="AMP-binding"/>
    <property type="match status" value="1"/>
</dbReference>
<dbReference type="GO" id="GO:0004467">
    <property type="term" value="F:long-chain fatty acid-CoA ligase activity"/>
    <property type="evidence" value="ECO:0007669"/>
    <property type="project" value="UniProtKB-EC"/>
</dbReference>
<dbReference type="PANTHER" id="PTHR43767:SF8">
    <property type="entry name" value="LONG-CHAIN-FATTY-ACID--COA LIGASE"/>
    <property type="match status" value="1"/>
</dbReference>
<sequence length="509" mass="54104">MQARDTSLFPAAVLDALADAADRPVFEHGDRLVTGREVLDLTARAAAGLRAEGIGPGDGVALALGIHHQAFATILAVYAVGARLMGLRPGLPDTHVQYLLGLDNAVVITDHSTGYRAGHVRALDMDALLATEPEPLRPAARPDDVARLIHTSGSTGVPKPVAQTYTAMTAEWAWSPHRWAPAIRDLAPRMDRFLLFETLASQVVFQYTAMTVVVGGIVVVADLVDPSGPETLPEALARSRATATAVTVPRLSSMITQQRTRPSDLSALQAILVSGSPLSHDRHHEAQVVLGPVVFHGYGQTEAGMIAMGTPADPPGTVGFPSDKVELEIRDPRGGLVPHGGEGELFVRTPNQSCGYWADPELTAEVYVDGWIRTRDLGRLDDDGRLRITGRARDVVIVDAAVHYIGPIERAIAEHPDIVEAYVVAVPDETTGEAVHAFVVAADGRDPDPDEVRALVIDRVGPACAPRRVTTIAAPPIGPSGKPDKLRLFQQALAEADLPRTPSETTAGG</sequence>
<dbReference type="AlphaFoldDB" id="A0A4R6S137"/>
<evidence type="ECO:0000313" key="11">
    <source>
        <dbReference type="Proteomes" id="UP000295444"/>
    </source>
</evidence>
<accession>A0A4R6S137</accession>
<comment type="subcellular location">
    <subcellularLocation>
        <location evidence="1">Membrane</location>
        <topology evidence="1">Peripheral membrane protein</topology>
    </subcellularLocation>
</comment>
<dbReference type="SUPFAM" id="SSF56801">
    <property type="entry name" value="Acetyl-CoA synthetase-like"/>
    <property type="match status" value="1"/>
</dbReference>
<dbReference type="InterPro" id="IPR042099">
    <property type="entry name" value="ANL_N_sf"/>
</dbReference>
<evidence type="ECO:0000259" key="8">
    <source>
        <dbReference type="Pfam" id="PF00501"/>
    </source>
</evidence>
<feature type="domain" description="AMP-dependent synthetase/ligase" evidence="8">
    <location>
        <begin position="19"/>
        <end position="357"/>
    </location>
</feature>
<dbReference type="PROSITE" id="PS00455">
    <property type="entry name" value="AMP_BINDING"/>
    <property type="match status" value="1"/>
</dbReference>
<evidence type="ECO:0000259" key="9">
    <source>
        <dbReference type="Pfam" id="PF13193"/>
    </source>
</evidence>
<evidence type="ECO:0000256" key="3">
    <source>
        <dbReference type="ARBA" id="ARBA00022598"/>
    </source>
</evidence>
<evidence type="ECO:0000256" key="7">
    <source>
        <dbReference type="ARBA" id="ARBA00042773"/>
    </source>
</evidence>
<proteinExistence type="predicted"/>
<dbReference type="EC" id="6.2.1.3" evidence="5"/>
<dbReference type="InterPro" id="IPR000873">
    <property type="entry name" value="AMP-dep_synth/lig_dom"/>
</dbReference>
<evidence type="ECO:0000256" key="5">
    <source>
        <dbReference type="ARBA" id="ARBA00026121"/>
    </source>
</evidence>
<reference evidence="10 11" key="1">
    <citation type="submission" date="2019-03" db="EMBL/GenBank/DDBJ databases">
        <title>Genomic Encyclopedia of Type Strains, Phase IV (KMG-IV): sequencing the most valuable type-strain genomes for metagenomic binning, comparative biology and taxonomic classification.</title>
        <authorList>
            <person name="Goeker M."/>
        </authorList>
    </citation>
    <scope>NUCLEOTIDE SEQUENCE [LARGE SCALE GENOMIC DNA]</scope>
    <source>
        <strain evidence="10 11">DSM 45361</strain>
    </source>
</reference>
<feature type="domain" description="AMP-binding enzyme C-terminal" evidence="9">
    <location>
        <begin position="408"/>
        <end position="482"/>
    </location>
</feature>
<dbReference type="EMBL" id="SNXZ01000007">
    <property type="protein sequence ID" value="TDP92914.1"/>
    <property type="molecule type" value="Genomic_DNA"/>
</dbReference>
<dbReference type="InterPro" id="IPR050237">
    <property type="entry name" value="ATP-dep_AMP-bd_enzyme"/>
</dbReference>
<organism evidence="10 11">
    <name type="scientific">Labedaea rhizosphaerae</name>
    <dbReference type="NCBI Taxonomy" id="598644"/>
    <lineage>
        <taxon>Bacteria</taxon>
        <taxon>Bacillati</taxon>
        <taxon>Actinomycetota</taxon>
        <taxon>Actinomycetes</taxon>
        <taxon>Pseudonocardiales</taxon>
        <taxon>Pseudonocardiaceae</taxon>
        <taxon>Labedaea</taxon>
    </lineage>
</organism>
<dbReference type="Gene3D" id="3.30.300.30">
    <property type="match status" value="1"/>
</dbReference>
<comment type="pathway">
    <text evidence="2">Lipid metabolism; fatty acid beta-oxidation.</text>
</comment>
<evidence type="ECO:0000256" key="4">
    <source>
        <dbReference type="ARBA" id="ARBA00023136"/>
    </source>
</evidence>
<name>A0A4R6S137_LABRH</name>
<evidence type="ECO:0000313" key="10">
    <source>
        <dbReference type="EMBL" id="TDP92914.1"/>
    </source>
</evidence>
<dbReference type="Pfam" id="PF13193">
    <property type="entry name" value="AMP-binding_C"/>
    <property type="match status" value="1"/>
</dbReference>
<keyword evidence="11" id="KW-1185">Reference proteome</keyword>
<comment type="caution">
    <text evidence="10">The sequence shown here is derived from an EMBL/GenBank/DDBJ whole genome shotgun (WGS) entry which is preliminary data.</text>
</comment>
<dbReference type="GO" id="GO:0016020">
    <property type="term" value="C:membrane"/>
    <property type="evidence" value="ECO:0007669"/>
    <property type="project" value="UniProtKB-SubCell"/>
</dbReference>
<dbReference type="RefSeq" id="WP_133853256.1">
    <property type="nucleotide sequence ID" value="NZ_SNXZ01000007.1"/>
</dbReference>
<protein>
    <recommendedName>
        <fullName evidence="6">Long-chain-fatty-acid--CoA ligase</fullName>
        <ecNumber evidence="5">6.2.1.3</ecNumber>
    </recommendedName>
    <alternativeName>
        <fullName evidence="7">Long-chain acyl-CoA synthetase</fullName>
    </alternativeName>
</protein>
<dbReference type="OrthoDB" id="9803968at2"/>
<evidence type="ECO:0000256" key="2">
    <source>
        <dbReference type="ARBA" id="ARBA00005005"/>
    </source>
</evidence>
<keyword evidence="3 10" id="KW-0436">Ligase</keyword>
<keyword evidence="4" id="KW-0472">Membrane</keyword>
<gene>
    <name evidence="10" type="ORF">EV186_107149</name>
</gene>